<evidence type="ECO:0000259" key="8">
    <source>
        <dbReference type="PROSITE" id="PS50011"/>
    </source>
</evidence>
<keyword evidence="1" id="KW-0723">Serine/threonine-protein kinase</keyword>
<keyword evidence="2" id="KW-0808">Transferase</keyword>
<keyword evidence="7" id="KW-0472">Membrane</keyword>
<keyword evidence="10" id="KW-1185">Reference proteome</keyword>
<dbReference type="PANTHER" id="PTHR24351">
    <property type="entry name" value="RIBOSOMAL PROTEIN S6 KINASE"/>
    <property type="match status" value="1"/>
</dbReference>
<proteinExistence type="predicted"/>
<keyword evidence="7" id="KW-0812">Transmembrane</keyword>
<dbReference type="SUPFAM" id="SSF56112">
    <property type="entry name" value="Protein kinase-like (PK-like)"/>
    <property type="match status" value="1"/>
</dbReference>
<dbReference type="RefSeq" id="WP_371635245.1">
    <property type="nucleotide sequence ID" value="NZ_CP108062.1"/>
</dbReference>
<sequence length="796" mass="87958">MTTLPPTEWDPEGFAGHFDGGPEETRRGLDRVPASLSDRLDLTEVLGDVRRPAQAVVLRVKDREARHRDAAVPLVLKWYHRAFAPDPEASRVLTGDLGDHVVRILEHGIADGHPYELLPSYGETTLAQYHARNPGALPAPLVRTTVAHLHRALTALHDQELVHRDVTPDNIVVSTQNADRLDLVLVDCGAAVHTGRDEDSPRRRDWQGKPLYLAPEASIHRQSVTPAADWWSVGMVVAELAGGRHPIDYRGDEEVLVEIATHDPELPLVTDPRLLMLCHGLLTRAPEHRWGAEEVGRWLAGDSPPVAPRTTGAAPENLPPRATTEPFAFLGRAVTSTEELARQFDVQWRAADDLLARRGGRERLAAWLGQFTDLPGRSPEDARTLDALRDLLAQPLTPPDRLRLLNWMGPRLPASWHGVPLDTLGIAELEQAAVRGDDRSRELVAALARHELLPLLGARPGGEGLDEVQRRWEGYRENWREATPDLFVRGGPTDRRSAGRLLRHGVDLDARLLRLAREPDRTTLRLLHRTAWDPVRGAPPPWYRALRADEDNPLRLLAASLLTGLAHQEAERQQAESQVREWDRLFAQETDARFHLLRRFDRPPTLGWALLGATVTTAPWTFVIGLADLLGRAEQSEVVVAWMLALPAAAVVFALELWIAVYIGPPVYHPARSLAGLLIRTGEGPARATRSRGRLGTAVAAAALVAVGALGLWAVVLAPWAWPAATVVALTVWTVRRWWAWRRTARDARLDRAAHRAGRTRVPGPAPTDPAQAPGRGLPHPRHGGPRASAPTRRNT</sequence>
<keyword evidence="5" id="KW-0067">ATP-binding</keyword>
<evidence type="ECO:0000256" key="2">
    <source>
        <dbReference type="ARBA" id="ARBA00022679"/>
    </source>
</evidence>
<dbReference type="Gene3D" id="1.10.510.10">
    <property type="entry name" value="Transferase(Phosphotransferase) domain 1"/>
    <property type="match status" value="1"/>
</dbReference>
<evidence type="ECO:0000256" key="6">
    <source>
        <dbReference type="SAM" id="MobiDB-lite"/>
    </source>
</evidence>
<dbReference type="SMART" id="SM00220">
    <property type="entry name" value="S_TKc"/>
    <property type="match status" value="1"/>
</dbReference>
<reference evidence="9 10" key="1">
    <citation type="submission" date="2022-10" db="EMBL/GenBank/DDBJ databases">
        <title>The complete genomes of actinobacterial strains from the NBC collection.</title>
        <authorList>
            <person name="Joergensen T.S."/>
            <person name="Alvarez Arevalo M."/>
            <person name="Sterndorff E.B."/>
            <person name="Faurdal D."/>
            <person name="Vuksanovic O."/>
            <person name="Mourched A.-S."/>
            <person name="Charusanti P."/>
            <person name="Shaw S."/>
            <person name="Blin K."/>
            <person name="Weber T."/>
        </authorList>
    </citation>
    <scope>NUCLEOTIDE SEQUENCE [LARGE SCALE GENOMIC DNA]</scope>
    <source>
        <strain evidence="9 10">NBC_00123</strain>
    </source>
</reference>
<evidence type="ECO:0000313" key="10">
    <source>
        <dbReference type="Proteomes" id="UP001622594"/>
    </source>
</evidence>
<dbReference type="InterPro" id="IPR011009">
    <property type="entry name" value="Kinase-like_dom_sf"/>
</dbReference>
<evidence type="ECO:0000256" key="4">
    <source>
        <dbReference type="ARBA" id="ARBA00022777"/>
    </source>
</evidence>
<dbReference type="EMBL" id="CP108188">
    <property type="protein sequence ID" value="WTR69234.1"/>
    <property type="molecule type" value="Genomic_DNA"/>
</dbReference>
<dbReference type="PROSITE" id="PS50011">
    <property type="entry name" value="PROTEIN_KINASE_DOM"/>
    <property type="match status" value="1"/>
</dbReference>
<evidence type="ECO:0000313" key="9">
    <source>
        <dbReference type="EMBL" id="WTR69234.1"/>
    </source>
</evidence>
<feature type="region of interest" description="Disordered" evidence="6">
    <location>
        <begin position="750"/>
        <end position="796"/>
    </location>
</feature>
<evidence type="ECO:0000256" key="1">
    <source>
        <dbReference type="ARBA" id="ARBA00022527"/>
    </source>
</evidence>
<keyword evidence="7" id="KW-1133">Transmembrane helix</keyword>
<dbReference type="Proteomes" id="UP001622594">
    <property type="component" value="Chromosome"/>
</dbReference>
<feature type="transmembrane region" description="Helical" evidence="7">
    <location>
        <begin position="639"/>
        <end position="663"/>
    </location>
</feature>
<feature type="domain" description="Protein kinase" evidence="8">
    <location>
        <begin position="43"/>
        <end position="306"/>
    </location>
</feature>
<feature type="region of interest" description="Disordered" evidence="6">
    <location>
        <begin position="303"/>
        <end position="322"/>
    </location>
</feature>
<evidence type="ECO:0000256" key="3">
    <source>
        <dbReference type="ARBA" id="ARBA00022741"/>
    </source>
</evidence>
<gene>
    <name evidence="9" type="ORF">OG814_08150</name>
</gene>
<keyword evidence="4 9" id="KW-0418">Kinase</keyword>
<feature type="transmembrane region" description="Helical" evidence="7">
    <location>
        <begin position="695"/>
        <end position="714"/>
    </location>
</feature>
<evidence type="ECO:0000256" key="5">
    <source>
        <dbReference type="ARBA" id="ARBA00022840"/>
    </source>
</evidence>
<dbReference type="InterPro" id="IPR008266">
    <property type="entry name" value="Tyr_kinase_AS"/>
</dbReference>
<name>A0ABZ1L5V6_9ACTN</name>
<evidence type="ECO:0000256" key="7">
    <source>
        <dbReference type="SAM" id="Phobius"/>
    </source>
</evidence>
<keyword evidence="3" id="KW-0547">Nucleotide-binding</keyword>
<feature type="transmembrane region" description="Helical" evidence="7">
    <location>
        <begin position="606"/>
        <end position="627"/>
    </location>
</feature>
<dbReference type="Pfam" id="PF00069">
    <property type="entry name" value="Pkinase"/>
    <property type="match status" value="1"/>
</dbReference>
<feature type="region of interest" description="Disordered" evidence="6">
    <location>
        <begin position="1"/>
        <end position="27"/>
    </location>
</feature>
<dbReference type="PROSITE" id="PS00109">
    <property type="entry name" value="PROTEIN_KINASE_TYR"/>
    <property type="match status" value="1"/>
</dbReference>
<dbReference type="GO" id="GO:0016301">
    <property type="term" value="F:kinase activity"/>
    <property type="evidence" value="ECO:0007669"/>
    <property type="project" value="UniProtKB-KW"/>
</dbReference>
<dbReference type="InterPro" id="IPR000719">
    <property type="entry name" value="Prot_kinase_dom"/>
</dbReference>
<protein>
    <submittedName>
        <fullName evidence="9">Protein kinase</fullName>
    </submittedName>
</protein>
<accession>A0ABZ1L5V6</accession>
<organism evidence="9 10">
    <name type="scientific">Streptomyces zaomyceticus</name>
    <dbReference type="NCBI Taxonomy" id="68286"/>
    <lineage>
        <taxon>Bacteria</taxon>
        <taxon>Bacillati</taxon>
        <taxon>Actinomycetota</taxon>
        <taxon>Actinomycetes</taxon>
        <taxon>Kitasatosporales</taxon>
        <taxon>Streptomycetaceae</taxon>
        <taxon>Streptomyces</taxon>
    </lineage>
</organism>